<dbReference type="EMBL" id="LXQA010259125">
    <property type="protein sequence ID" value="MCI38730.1"/>
    <property type="molecule type" value="Genomic_DNA"/>
</dbReference>
<dbReference type="Proteomes" id="UP000265520">
    <property type="component" value="Unassembled WGS sequence"/>
</dbReference>
<accession>A0A392RSG4</accession>
<reference evidence="1 2" key="1">
    <citation type="journal article" date="2018" name="Front. Plant Sci.">
        <title>Red Clover (Trifolium pratense) and Zigzag Clover (T. medium) - A Picture of Genomic Similarities and Differences.</title>
        <authorList>
            <person name="Dluhosova J."/>
            <person name="Istvanek J."/>
            <person name="Nedelnik J."/>
            <person name="Repkova J."/>
        </authorList>
    </citation>
    <scope>NUCLEOTIDE SEQUENCE [LARGE SCALE GENOMIC DNA]</scope>
    <source>
        <strain evidence="2">cv. 10/8</strain>
        <tissue evidence="1">Leaf</tissue>
    </source>
</reference>
<organism evidence="1 2">
    <name type="scientific">Trifolium medium</name>
    <dbReference type="NCBI Taxonomy" id="97028"/>
    <lineage>
        <taxon>Eukaryota</taxon>
        <taxon>Viridiplantae</taxon>
        <taxon>Streptophyta</taxon>
        <taxon>Embryophyta</taxon>
        <taxon>Tracheophyta</taxon>
        <taxon>Spermatophyta</taxon>
        <taxon>Magnoliopsida</taxon>
        <taxon>eudicotyledons</taxon>
        <taxon>Gunneridae</taxon>
        <taxon>Pentapetalae</taxon>
        <taxon>rosids</taxon>
        <taxon>fabids</taxon>
        <taxon>Fabales</taxon>
        <taxon>Fabaceae</taxon>
        <taxon>Papilionoideae</taxon>
        <taxon>50 kb inversion clade</taxon>
        <taxon>NPAAA clade</taxon>
        <taxon>Hologalegina</taxon>
        <taxon>IRL clade</taxon>
        <taxon>Trifolieae</taxon>
        <taxon>Trifolium</taxon>
    </lineage>
</organism>
<protein>
    <submittedName>
        <fullName evidence="1">Uncharacterized protein</fullName>
    </submittedName>
</protein>
<evidence type="ECO:0000313" key="2">
    <source>
        <dbReference type="Proteomes" id="UP000265520"/>
    </source>
</evidence>
<proteinExistence type="predicted"/>
<keyword evidence="2" id="KW-1185">Reference proteome</keyword>
<dbReference type="AlphaFoldDB" id="A0A392RSG4"/>
<comment type="caution">
    <text evidence="1">The sequence shown here is derived from an EMBL/GenBank/DDBJ whole genome shotgun (WGS) entry which is preliminary data.</text>
</comment>
<feature type="non-terminal residue" evidence="1">
    <location>
        <position position="47"/>
    </location>
</feature>
<sequence>MKNCTKLSFAGIRAPGQLCAWGTAPAPGASGSLVLSSYVFSDAFKAR</sequence>
<evidence type="ECO:0000313" key="1">
    <source>
        <dbReference type="EMBL" id="MCI38730.1"/>
    </source>
</evidence>
<name>A0A392RSG4_9FABA</name>